<dbReference type="InterPro" id="IPR007844">
    <property type="entry name" value="AsmA"/>
</dbReference>
<reference evidence="5" key="1">
    <citation type="journal article" date="2019" name="Int. J. Syst. Evol. Microbiol.">
        <title>The Global Catalogue of Microorganisms (GCM) 10K type strain sequencing project: providing services to taxonomists for standard genome sequencing and annotation.</title>
        <authorList>
            <consortium name="The Broad Institute Genomics Platform"/>
            <consortium name="The Broad Institute Genome Sequencing Center for Infectious Disease"/>
            <person name="Wu L."/>
            <person name="Ma J."/>
        </authorList>
    </citation>
    <scope>NUCLEOTIDE SEQUENCE [LARGE SCALE GENOMIC DNA]</scope>
    <source>
        <strain evidence="5">JCM 19212</strain>
    </source>
</reference>
<feature type="domain" description="AsmA" evidence="3">
    <location>
        <begin position="22"/>
        <end position="137"/>
    </location>
</feature>
<sequence length="647" mass="70224">MSTRTAPPHRSRWFHRHPALTAIGIVALLVALLIAIWDWNWFKGIVERQVEARTGRSFDIGGDLDVDLGWTPVVSAERVRFGNASWSRDPVMASADRAELGIALRPLFRGQVLLPLIRLDRPRLLLETNPKGGDGNWVFGEQGEGRMQFRRVDIDRGFVRFFDAPQRTDIRIGVSSQRAQQRDASAPVAVVGGGLWKGNAFKLQGSAASPLLLRDREAPYRIDVRANAGATSAHARGTLLDPLRLRGFDLQMRLSGRDMADLYPLLGLAIPSTPPYALDGRFSREGEVWHYRDFDGRIGDSDMHGDASVDTAGERLFLRADLTSKRLDLDDLSGFVGGAPQTGRGETANAEQSTKAAKQEASGRLLPTKPYELEKLRAMDADVRLRATRINAPSLPLDDMDAHLFLDNGLLRLEPLNFGVADGDIRSRIRMDARTSTIRTRAEADIAGLTLGKLLPKVELAQNAIGKVGGRVALDGTGNSIAGMLGSSDGSVVLGMGRGRISNLLMEMAGIDLAEIIKFKLGGDRQIPVRCAFADFAVDDGVMTARSLAFDTSDTILVGSGTVNLREETLDLTIRPRPKDRSLLVFRTPLRVDGTFRQPKVHPDLAGVGLRGAIALTLATITPPAALLATLETGPGEDSGCGGRYAK</sequence>
<dbReference type="PANTHER" id="PTHR30441">
    <property type="entry name" value="DUF748 DOMAIN-CONTAINING PROTEIN"/>
    <property type="match status" value="1"/>
</dbReference>
<keyword evidence="2" id="KW-0472">Membrane</keyword>
<feature type="transmembrane region" description="Helical" evidence="2">
    <location>
        <begin position="20"/>
        <end position="42"/>
    </location>
</feature>
<evidence type="ECO:0000256" key="2">
    <source>
        <dbReference type="SAM" id="Phobius"/>
    </source>
</evidence>
<protein>
    <submittedName>
        <fullName evidence="4">AsmA family protein</fullName>
    </submittedName>
</protein>
<evidence type="ECO:0000313" key="5">
    <source>
        <dbReference type="Proteomes" id="UP001501083"/>
    </source>
</evidence>
<evidence type="ECO:0000256" key="1">
    <source>
        <dbReference type="SAM" id="MobiDB-lite"/>
    </source>
</evidence>
<dbReference type="PANTHER" id="PTHR30441:SF9">
    <property type="entry name" value="ASMA FAMILY PROTEIN YHJG"/>
    <property type="match status" value="1"/>
</dbReference>
<keyword evidence="2" id="KW-0812">Transmembrane</keyword>
<organism evidence="4 5">
    <name type="scientific">Lysobacter panacisoli</name>
    <dbReference type="NCBI Taxonomy" id="1255263"/>
    <lineage>
        <taxon>Bacteria</taxon>
        <taxon>Pseudomonadati</taxon>
        <taxon>Pseudomonadota</taxon>
        <taxon>Gammaproteobacteria</taxon>
        <taxon>Lysobacterales</taxon>
        <taxon>Lysobacteraceae</taxon>
        <taxon>Lysobacter</taxon>
    </lineage>
</organism>
<dbReference type="Proteomes" id="UP001501083">
    <property type="component" value="Unassembled WGS sequence"/>
</dbReference>
<dbReference type="RefSeq" id="WP_158984707.1">
    <property type="nucleotide sequence ID" value="NZ_BAABKY010000002.1"/>
</dbReference>
<accession>A0ABP9LM13</accession>
<dbReference type="EMBL" id="BAABKY010000002">
    <property type="protein sequence ID" value="GAA5078142.1"/>
    <property type="molecule type" value="Genomic_DNA"/>
</dbReference>
<name>A0ABP9LM13_9GAMM</name>
<feature type="region of interest" description="Disordered" evidence="1">
    <location>
        <begin position="336"/>
        <end position="363"/>
    </location>
</feature>
<evidence type="ECO:0000259" key="3">
    <source>
        <dbReference type="Pfam" id="PF05170"/>
    </source>
</evidence>
<keyword evidence="2" id="KW-1133">Transmembrane helix</keyword>
<evidence type="ECO:0000313" key="4">
    <source>
        <dbReference type="EMBL" id="GAA5078142.1"/>
    </source>
</evidence>
<keyword evidence="5" id="KW-1185">Reference proteome</keyword>
<comment type="caution">
    <text evidence="4">The sequence shown here is derived from an EMBL/GenBank/DDBJ whole genome shotgun (WGS) entry which is preliminary data.</text>
</comment>
<proteinExistence type="predicted"/>
<dbReference type="Pfam" id="PF05170">
    <property type="entry name" value="AsmA"/>
    <property type="match status" value="2"/>
</dbReference>
<dbReference type="InterPro" id="IPR052894">
    <property type="entry name" value="AsmA-related"/>
</dbReference>
<gene>
    <name evidence="4" type="ORF">GCM10025759_24940</name>
</gene>
<feature type="domain" description="AsmA" evidence="3">
    <location>
        <begin position="198"/>
        <end position="546"/>
    </location>
</feature>